<dbReference type="Gene3D" id="1.25.40.20">
    <property type="entry name" value="Ankyrin repeat-containing domain"/>
    <property type="match status" value="2"/>
</dbReference>
<feature type="repeat" description="ANK" evidence="2">
    <location>
        <begin position="624"/>
        <end position="656"/>
    </location>
</feature>
<accession>A0AAD6Z2V5</accession>
<dbReference type="Pfam" id="PF24883">
    <property type="entry name" value="NPHP3_N"/>
    <property type="match status" value="1"/>
</dbReference>
<dbReference type="EMBL" id="JARIHO010000102">
    <property type="protein sequence ID" value="KAJ7303829.1"/>
    <property type="molecule type" value="Genomic_DNA"/>
</dbReference>
<evidence type="ECO:0000256" key="1">
    <source>
        <dbReference type="ARBA" id="ARBA00022737"/>
    </source>
</evidence>
<dbReference type="InterPro" id="IPR056884">
    <property type="entry name" value="NPHP3-like_N"/>
</dbReference>
<gene>
    <name evidence="6" type="ORF">DFH08DRAFT_793832</name>
</gene>
<dbReference type="PROSITE" id="PS50088">
    <property type="entry name" value="ANK_REPEAT"/>
    <property type="match status" value="6"/>
</dbReference>
<dbReference type="Gene3D" id="3.40.50.300">
    <property type="entry name" value="P-loop containing nucleotide triphosphate hydrolases"/>
    <property type="match status" value="1"/>
</dbReference>
<dbReference type="AlphaFoldDB" id="A0AAD6Z2V5"/>
<feature type="domain" description="Nephrocystin 3-like N-terminal" evidence="5">
    <location>
        <begin position="91"/>
        <end position="248"/>
    </location>
</feature>
<dbReference type="SMART" id="SM00248">
    <property type="entry name" value="ANK"/>
    <property type="match status" value="8"/>
</dbReference>
<comment type="caution">
    <text evidence="6">The sequence shown here is derived from an EMBL/GenBank/DDBJ whole genome shotgun (WGS) entry which is preliminary data.</text>
</comment>
<feature type="repeat" description="ANK" evidence="2">
    <location>
        <begin position="558"/>
        <end position="590"/>
    </location>
</feature>
<dbReference type="Pfam" id="PF13637">
    <property type="entry name" value="Ank_4"/>
    <property type="match status" value="1"/>
</dbReference>
<feature type="repeat" description="ANK" evidence="2">
    <location>
        <begin position="723"/>
        <end position="755"/>
    </location>
</feature>
<dbReference type="InterPro" id="IPR054471">
    <property type="entry name" value="GPIID_WHD"/>
</dbReference>
<feature type="domain" description="GPI inositol-deacylase winged helix" evidence="4">
    <location>
        <begin position="358"/>
        <end position="435"/>
    </location>
</feature>
<dbReference type="InterPro" id="IPR002110">
    <property type="entry name" value="Ankyrin_rpt"/>
</dbReference>
<keyword evidence="7" id="KW-1185">Reference proteome</keyword>
<dbReference type="InterPro" id="IPR027417">
    <property type="entry name" value="P-loop_NTPase"/>
</dbReference>
<feature type="repeat" description="ANK" evidence="2">
    <location>
        <begin position="657"/>
        <end position="689"/>
    </location>
</feature>
<organism evidence="6 7">
    <name type="scientific">Mycena albidolilacea</name>
    <dbReference type="NCBI Taxonomy" id="1033008"/>
    <lineage>
        <taxon>Eukaryota</taxon>
        <taxon>Fungi</taxon>
        <taxon>Dikarya</taxon>
        <taxon>Basidiomycota</taxon>
        <taxon>Agaricomycotina</taxon>
        <taxon>Agaricomycetes</taxon>
        <taxon>Agaricomycetidae</taxon>
        <taxon>Agaricales</taxon>
        <taxon>Marasmiineae</taxon>
        <taxon>Mycenaceae</taxon>
        <taxon>Mycena</taxon>
    </lineage>
</organism>
<evidence type="ECO:0000256" key="2">
    <source>
        <dbReference type="PROSITE-ProRule" id="PRU00023"/>
    </source>
</evidence>
<dbReference type="Pfam" id="PF12796">
    <property type="entry name" value="Ank_2"/>
    <property type="match status" value="2"/>
</dbReference>
<name>A0AAD6Z2V5_9AGAR</name>
<dbReference type="SUPFAM" id="SSF48403">
    <property type="entry name" value="Ankyrin repeat"/>
    <property type="match status" value="1"/>
</dbReference>
<keyword evidence="2" id="KW-0040">ANK repeat</keyword>
<dbReference type="PROSITE" id="PS50297">
    <property type="entry name" value="ANK_REP_REGION"/>
    <property type="match status" value="5"/>
</dbReference>
<protein>
    <submittedName>
        <fullName evidence="6">Ankyrin repeat-containing domain protein</fullName>
    </submittedName>
</protein>
<evidence type="ECO:0000259" key="5">
    <source>
        <dbReference type="Pfam" id="PF24883"/>
    </source>
</evidence>
<dbReference type="PANTHER" id="PTHR10039:SF15">
    <property type="entry name" value="NACHT DOMAIN-CONTAINING PROTEIN"/>
    <property type="match status" value="1"/>
</dbReference>
<dbReference type="PANTHER" id="PTHR10039">
    <property type="entry name" value="AMELOGENIN"/>
    <property type="match status" value="1"/>
</dbReference>
<evidence type="ECO:0000313" key="7">
    <source>
        <dbReference type="Proteomes" id="UP001218218"/>
    </source>
</evidence>
<dbReference type="SUPFAM" id="SSF52540">
    <property type="entry name" value="P-loop containing nucleoside triphosphate hydrolases"/>
    <property type="match status" value="1"/>
</dbReference>
<sequence>MSRNFGTINFQGGSGGPGGDGHGQGTGGPGGMGQGASLIIKKIENLNIGGQKEAEIWDQMEDTKRLTIIEWLSPLNFFLRQQDISKTRQQGTGEWLLDDPKFKGWKSNPGQVLWCSGIPGAGKTVLVSFVVEHLTAQAKTKDLGVACIYFNHKETEVQTLDNLLAGLWRQLILGKPLGSAVQLYEQNIEKKTRPSYEDMQKLLASALIGFMQIYIILDGVDEYPEEQWGRLAKALTNLGLVNLLVMSRPHIAPTTLFPNLVTLEIKANDGDIQLYVDKQIQTSTRLSKLIAGKPELRGEISSEICSRVEGMFLLAKLHIEALSIAANVKEVHQALQELPKDLDHTYENTMNRIDAQPSGDRKIAQSALTWVVNAQRPLTILELCVALAIEPGSKELDNDNMTDIGIILSVCAGLVIMEKHSSLVRLVHFTAQNYLDRIQTEKFPDAHFEITQSLLTYLQFEKCVMEMNYYGNYGAALFQYCQYCLVHAQWCEEQLKDEIVRFLGEICKYRSQEYRNTWHSPPWDFLFWPASLSPLWVAASANLVKTTSHFLELTRKCPDNQELTVAAYYGHQKICKLLLDKGANVNAQGGFYGNALQAAAHRGLDKIIWVLLDKGADVNEQGGEYGNALQAAAYRGHDKIVQVLLDKGADPNAQRGKYGNALQAAASGGHEKIVQVLLDKGADVNAQGGEYGNALQAAASDGYNKIVQVLLDKGADVNAQGGKYGNALLAAAPRGLDKIVQVLLDKGADVNAQGGGYGNALQAAASGGHYKIVQVLLDKGADVNAQGGWYGNALLAAAYRGHHKIVQVLRDKGADTNAQRGKYENALQAAASRGHGKIQGYQQF</sequence>
<dbReference type="InterPro" id="IPR036770">
    <property type="entry name" value="Ankyrin_rpt-contain_sf"/>
</dbReference>
<feature type="compositionally biased region" description="Gly residues" evidence="3">
    <location>
        <begin position="12"/>
        <end position="34"/>
    </location>
</feature>
<feature type="repeat" description="ANK" evidence="2">
    <location>
        <begin position="759"/>
        <end position="788"/>
    </location>
</feature>
<dbReference type="Proteomes" id="UP001218218">
    <property type="component" value="Unassembled WGS sequence"/>
</dbReference>
<feature type="repeat" description="ANK" evidence="2">
    <location>
        <begin position="690"/>
        <end position="722"/>
    </location>
</feature>
<evidence type="ECO:0000256" key="3">
    <source>
        <dbReference type="SAM" id="MobiDB-lite"/>
    </source>
</evidence>
<dbReference type="Pfam" id="PF00023">
    <property type="entry name" value="Ank"/>
    <property type="match status" value="1"/>
</dbReference>
<reference evidence="6" key="1">
    <citation type="submission" date="2023-03" db="EMBL/GenBank/DDBJ databases">
        <title>Massive genome expansion in bonnet fungi (Mycena s.s.) driven by repeated elements and novel gene families across ecological guilds.</title>
        <authorList>
            <consortium name="Lawrence Berkeley National Laboratory"/>
            <person name="Harder C.B."/>
            <person name="Miyauchi S."/>
            <person name="Viragh M."/>
            <person name="Kuo A."/>
            <person name="Thoen E."/>
            <person name="Andreopoulos B."/>
            <person name="Lu D."/>
            <person name="Skrede I."/>
            <person name="Drula E."/>
            <person name="Henrissat B."/>
            <person name="Morin E."/>
            <person name="Kohler A."/>
            <person name="Barry K."/>
            <person name="LaButti K."/>
            <person name="Morin E."/>
            <person name="Salamov A."/>
            <person name="Lipzen A."/>
            <person name="Mereny Z."/>
            <person name="Hegedus B."/>
            <person name="Baldrian P."/>
            <person name="Stursova M."/>
            <person name="Weitz H."/>
            <person name="Taylor A."/>
            <person name="Grigoriev I.V."/>
            <person name="Nagy L.G."/>
            <person name="Martin F."/>
            <person name="Kauserud H."/>
        </authorList>
    </citation>
    <scope>NUCLEOTIDE SEQUENCE</scope>
    <source>
        <strain evidence="6">CBHHK002</strain>
    </source>
</reference>
<evidence type="ECO:0000259" key="4">
    <source>
        <dbReference type="Pfam" id="PF22939"/>
    </source>
</evidence>
<evidence type="ECO:0000313" key="6">
    <source>
        <dbReference type="EMBL" id="KAJ7303829.1"/>
    </source>
</evidence>
<proteinExistence type="predicted"/>
<dbReference type="Pfam" id="PF22939">
    <property type="entry name" value="WHD_GPIID"/>
    <property type="match status" value="1"/>
</dbReference>
<keyword evidence="1" id="KW-0677">Repeat</keyword>
<feature type="region of interest" description="Disordered" evidence="3">
    <location>
        <begin position="1"/>
        <end position="34"/>
    </location>
</feature>
<feature type="compositionally biased region" description="Polar residues" evidence="3">
    <location>
        <begin position="1"/>
        <end position="10"/>
    </location>
</feature>